<name>A0ABQ3DHT7_9ACTN</name>
<organism evidence="2 3">
    <name type="scientific">Streptomyces chryseus</name>
    <dbReference type="NCBI Taxonomy" id="68186"/>
    <lineage>
        <taxon>Bacteria</taxon>
        <taxon>Bacillati</taxon>
        <taxon>Actinomycetota</taxon>
        <taxon>Actinomycetes</taxon>
        <taxon>Kitasatosporales</taxon>
        <taxon>Streptomycetaceae</taxon>
        <taxon>Streptomyces</taxon>
    </lineage>
</organism>
<feature type="region of interest" description="Disordered" evidence="1">
    <location>
        <begin position="89"/>
        <end position="110"/>
    </location>
</feature>
<keyword evidence="3" id="KW-1185">Reference proteome</keyword>
<accession>A0ABQ3DHT7</accession>
<reference evidence="3" key="1">
    <citation type="journal article" date="2019" name="Int. J. Syst. Evol. Microbiol.">
        <title>The Global Catalogue of Microorganisms (GCM) 10K type strain sequencing project: providing services to taxonomists for standard genome sequencing and annotation.</title>
        <authorList>
            <consortium name="The Broad Institute Genomics Platform"/>
            <consortium name="The Broad Institute Genome Sequencing Center for Infectious Disease"/>
            <person name="Wu L."/>
            <person name="Ma J."/>
        </authorList>
    </citation>
    <scope>NUCLEOTIDE SEQUENCE [LARGE SCALE GENOMIC DNA]</scope>
    <source>
        <strain evidence="3">JCM 4737</strain>
    </source>
</reference>
<gene>
    <name evidence="2" type="ORF">GCM10010346_16450</name>
</gene>
<evidence type="ECO:0008006" key="4">
    <source>
        <dbReference type="Google" id="ProtNLM"/>
    </source>
</evidence>
<sequence>MSRTIRITGTEDAVAEIAALTTRVIAEGGHDGHDLETVGRIVTSDTVLDTIRTAYDRRIADGATPKDAVIAVGQSLIAHYCNSAGIPTAEAAPADPEPTTADPAGVPHRKRGTCTATWRRVPVNRNRADLGTTTEFGHPECGEPATVDRFVKAAHAEHFRPVYACPAHART</sequence>
<evidence type="ECO:0000313" key="3">
    <source>
        <dbReference type="Proteomes" id="UP000599437"/>
    </source>
</evidence>
<evidence type="ECO:0000313" key="2">
    <source>
        <dbReference type="EMBL" id="GHA94396.1"/>
    </source>
</evidence>
<comment type="caution">
    <text evidence="2">The sequence shown here is derived from an EMBL/GenBank/DDBJ whole genome shotgun (WGS) entry which is preliminary data.</text>
</comment>
<dbReference type="Proteomes" id="UP000599437">
    <property type="component" value="Unassembled WGS sequence"/>
</dbReference>
<protein>
    <recommendedName>
        <fullName evidence="4">DUF732 domain-containing protein</fullName>
    </recommendedName>
</protein>
<dbReference type="RefSeq" id="WP_189714888.1">
    <property type="nucleotide sequence ID" value="NZ_BMVO01000003.1"/>
</dbReference>
<evidence type="ECO:0000256" key="1">
    <source>
        <dbReference type="SAM" id="MobiDB-lite"/>
    </source>
</evidence>
<dbReference type="EMBL" id="BMVO01000003">
    <property type="protein sequence ID" value="GHA94396.1"/>
    <property type="molecule type" value="Genomic_DNA"/>
</dbReference>
<feature type="compositionally biased region" description="Low complexity" evidence="1">
    <location>
        <begin position="89"/>
        <end position="104"/>
    </location>
</feature>
<proteinExistence type="predicted"/>